<evidence type="ECO:0000313" key="3">
    <source>
        <dbReference type="Proteomes" id="UP000034875"/>
    </source>
</evidence>
<dbReference type="PANTHER" id="PTHR43464">
    <property type="entry name" value="METHYLTRANSFERASE"/>
    <property type="match status" value="1"/>
</dbReference>
<dbReference type="AlphaFoldDB" id="A0A0G0Z137"/>
<sequence length="230" mass="26279">MHRLVIDLCKRLYKGPTLGDPRSDLLFRLLDAGCGSGGLTRKLGQFANVVGLDVSPLALSLAKKRKLRLIEGSVNSLPFFDECFDMVVSTSVIYHRLVDEDKAIGEFYRVLKSKGKIILIFPAFSWVYGVHDEAVHTRKRYTLSEVISLVESRGFRVIDNRYIFSFLFPVFVVKRLVEKIIPNRGKISDLEIMPSFLNRFLFWLCRVEWKLGDFLTLPFGSSLLVVGEKK</sequence>
<evidence type="ECO:0000259" key="1">
    <source>
        <dbReference type="Pfam" id="PF08241"/>
    </source>
</evidence>
<proteinExistence type="predicted"/>
<organism evidence="2 3">
    <name type="scientific">candidate division CPR1 bacterium GW2011_GWA2_42_17</name>
    <dbReference type="NCBI Taxonomy" id="1618341"/>
    <lineage>
        <taxon>Bacteria</taxon>
        <taxon>candidate division CPR1</taxon>
    </lineage>
</organism>
<dbReference type="Gene3D" id="3.40.50.150">
    <property type="entry name" value="Vaccinia Virus protein VP39"/>
    <property type="match status" value="1"/>
</dbReference>
<evidence type="ECO:0000313" key="2">
    <source>
        <dbReference type="EMBL" id="KKS42495.1"/>
    </source>
</evidence>
<dbReference type="GO" id="GO:0008757">
    <property type="term" value="F:S-adenosylmethionine-dependent methyltransferase activity"/>
    <property type="evidence" value="ECO:0007669"/>
    <property type="project" value="InterPro"/>
</dbReference>
<dbReference type="GO" id="GO:0032259">
    <property type="term" value="P:methylation"/>
    <property type="evidence" value="ECO:0007669"/>
    <property type="project" value="UniProtKB-KW"/>
</dbReference>
<dbReference type="PANTHER" id="PTHR43464:SF94">
    <property type="entry name" value="MALONYL-[ACYL-CARRIER PROTEIN] O-METHYLTRANSFERASE"/>
    <property type="match status" value="1"/>
</dbReference>
<comment type="caution">
    <text evidence="2">The sequence shown here is derived from an EMBL/GenBank/DDBJ whole genome shotgun (WGS) entry which is preliminary data.</text>
</comment>
<dbReference type="InterPro" id="IPR013216">
    <property type="entry name" value="Methyltransf_11"/>
</dbReference>
<dbReference type="InterPro" id="IPR029063">
    <property type="entry name" value="SAM-dependent_MTases_sf"/>
</dbReference>
<gene>
    <name evidence="2" type="ORF">UV05_C0042G0015</name>
</gene>
<keyword evidence="2" id="KW-0489">Methyltransferase</keyword>
<dbReference type="SUPFAM" id="SSF53335">
    <property type="entry name" value="S-adenosyl-L-methionine-dependent methyltransferases"/>
    <property type="match status" value="1"/>
</dbReference>
<reference evidence="2 3" key="1">
    <citation type="journal article" date="2015" name="Nature">
        <title>rRNA introns, odd ribosomes, and small enigmatic genomes across a large radiation of phyla.</title>
        <authorList>
            <person name="Brown C.T."/>
            <person name="Hug L.A."/>
            <person name="Thomas B.C."/>
            <person name="Sharon I."/>
            <person name="Castelle C.J."/>
            <person name="Singh A."/>
            <person name="Wilkins M.J."/>
            <person name="Williams K.H."/>
            <person name="Banfield J.F."/>
        </authorList>
    </citation>
    <scope>NUCLEOTIDE SEQUENCE [LARGE SCALE GENOMIC DNA]</scope>
</reference>
<accession>A0A0G0Z137</accession>
<dbReference type="EMBL" id="LCCZ01000042">
    <property type="protein sequence ID" value="KKS42495.1"/>
    <property type="molecule type" value="Genomic_DNA"/>
</dbReference>
<dbReference type="Pfam" id="PF08241">
    <property type="entry name" value="Methyltransf_11"/>
    <property type="match status" value="1"/>
</dbReference>
<name>A0A0G0Z137_9BACT</name>
<dbReference type="Proteomes" id="UP000034875">
    <property type="component" value="Unassembled WGS sequence"/>
</dbReference>
<protein>
    <submittedName>
        <fullName evidence="2">Methyltransferase type 11</fullName>
    </submittedName>
</protein>
<keyword evidence="2" id="KW-0808">Transferase</keyword>
<feature type="domain" description="Methyltransferase type 11" evidence="1">
    <location>
        <begin position="30"/>
        <end position="119"/>
    </location>
</feature>
<dbReference type="CDD" id="cd02440">
    <property type="entry name" value="AdoMet_MTases"/>
    <property type="match status" value="1"/>
</dbReference>